<dbReference type="EMBL" id="JH431944">
    <property type="status" value="NOT_ANNOTATED_CDS"/>
    <property type="molecule type" value="Genomic_DNA"/>
</dbReference>
<evidence type="ECO:0000313" key="3">
    <source>
        <dbReference type="Proteomes" id="UP000014500"/>
    </source>
</evidence>
<proteinExistence type="predicted"/>
<protein>
    <submittedName>
        <fullName evidence="2">Uncharacterized protein</fullName>
    </submittedName>
</protein>
<feature type="transmembrane region" description="Helical" evidence="1">
    <location>
        <begin position="221"/>
        <end position="243"/>
    </location>
</feature>
<reference evidence="3" key="1">
    <citation type="submission" date="2011-05" db="EMBL/GenBank/DDBJ databases">
        <authorList>
            <person name="Richards S.R."/>
            <person name="Qu J."/>
            <person name="Jiang H."/>
            <person name="Jhangiani S.N."/>
            <person name="Agravi P."/>
            <person name="Goodspeed R."/>
            <person name="Gross S."/>
            <person name="Mandapat C."/>
            <person name="Jackson L."/>
            <person name="Mathew T."/>
            <person name="Pu L."/>
            <person name="Thornton R."/>
            <person name="Saada N."/>
            <person name="Wilczek-Boney K.B."/>
            <person name="Lee S."/>
            <person name="Kovar C."/>
            <person name="Wu Y."/>
            <person name="Scherer S.E."/>
            <person name="Worley K.C."/>
            <person name="Muzny D.M."/>
            <person name="Gibbs R."/>
        </authorList>
    </citation>
    <scope>NUCLEOTIDE SEQUENCE</scope>
    <source>
        <strain evidence="3">Brora</strain>
    </source>
</reference>
<name>T1J7Z0_STRMM</name>
<evidence type="ECO:0000313" key="2">
    <source>
        <dbReference type="EnsemblMetazoa" id="SMAR009805-PA"/>
    </source>
</evidence>
<evidence type="ECO:0000256" key="1">
    <source>
        <dbReference type="SAM" id="Phobius"/>
    </source>
</evidence>
<dbReference type="AlphaFoldDB" id="T1J7Z0"/>
<keyword evidence="1" id="KW-0812">Transmembrane</keyword>
<feature type="transmembrane region" description="Helical" evidence="1">
    <location>
        <begin position="170"/>
        <end position="190"/>
    </location>
</feature>
<feature type="transmembrane region" description="Helical" evidence="1">
    <location>
        <begin position="339"/>
        <end position="366"/>
    </location>
</feature>
<organism evidence="2 3">
    <name type="scientific">Strigamia maritima</name>
    <name type="common">European centipede</name>
    <name type="synonym">Geophilus maritimus</name>
    <dbReference type="NCBI Taxonomy" id="126957"/>
    <lineage>
        <taxon>Eukaryota</taxon>
        <taxon>Metazoa</taxon>
        <taxon>Ecdysozoa</taxon>
        <taxon>Arthropoda</taxon>
        <taxon>Myriapoda</taxon>
        <taxon>Chilopoda</taxon>
        <taxon>Pleurostigmophora</taxon>
        <taxon>Geophilomorpha</taxon>
        <taxon>Linotaeniidae</taxon>
        <taxon>Strigamia</taxon>
    </lineage>
</organism>
<keyword evidence="3" id="KW-1185">Reference proteome</keyword>
<keyword evidence="1" id="KW-1133">Transmembrane helix</keyword>
<dbReference type="Proteomes" id="UP000014500">
    <property type="component" value="Unassembled WGS sequence"/>
</dbReference>
<feature type="transmembrane region" description="Helical" evidence="1">
    <location>
        <begin position="197"/>
        <end position="215"/>
    </location>
</feature>
<dbReference type="HOGENOM" id="CLU_706621_0_0_1"/>
<sequence length="391" mass="45458">MSGIQSVNTFNETKNSVTYSDAFLECPKWKLELMEVETRENSNIFYNWTNQTYQLGEYMYNAKKNSFYVCIPQDIYKLLKIVYSKLLLLTGISSTSIYFAFTVIPSKKLYWVIPWTFVSLHGETEYELFLIRGKYFVFKSNGIWHVALVTRILEAKPFFTYDVKGTLSTIVTNDGSSVFIFIHGMAIFFCRKLVYSKLLLVSCISIASLTDAFIFKPKTGLYWTFPFTVIALHGMCVFLFYGLSEMITIYRLNKNVVCIEVEKCMYTFDELGRDGAVTDGTKYKTNDMMSVFPRYVCRFIEIFPALDILQKLRLNVSLHLKEHWRKDWRRIEKDLKSSFAILFILTIKLTIFVTSATLCIICKIIFVICHLTITSKVNRKLYKAMKDVGGE</sequence>
<keyword evidence="1" id="KW-0472">Membrane</keyword>
<accession>T1J7Z0</accession>
<dbReference type="EnsemblMetazoa" id="SMAR009805-RA">
    <property type="protein sequence ID" value="SMAR009805-PA"/>
    <property type="gene ID" value="SMAR009805"/>
</dbReference>
<reference evidence="2" key="2">
    <citation type="submission" date="2015-02" db="UniProtKB">
        <authorList>
            <consortium name="EnsemblMetazoa"/>
        </authorList>
    </citation>
    <scope>IDENTIFICATION</scope>
</reference>
<feature type="transmembrane region" description="Helical" evidence="1">
    <location>
        <begin position="86"/>
        <end position="104"/>
    </location>
</feature>